<dbReference type="SUPFAM" id="SSF55008">
    <property type="entry name" value="HMA, heavy metal-associated domain"/>
    <property type="match status" value="1"/>
</dbReference>
<gene>
    <name evidence="2" type="ORF">MTAB308_3136</name>
</gene>
<dbReference type="CDD" id="cd00371">
    <property type="entry name" value="HMA"/>
    <property type="match status" value="1"/>
</dbReference>
<dbReference type="GO" id="GO:0046872">
    <property type="term" value="F:metal ion binding"/>
    <property type="evidence" value="ECO:0007669"/>
    <property type="project" value="InterPro"/>
</dbReference>
<protein>
    <submittedName>
        <fullName evidence="2">Copper chaperone CopZ</fullName>
    </submittedName>
</protein>
<proteinExistence type="predicted"/>
<dbReference type="OrthoDB" id="9813965at2"/>
<dbReference type="Proteomes" id="UP000241595">
    <property type="component" value="Unassembled WGS sequence"/>
</dbReference>
<sequence length="70" mass="7087">MATSEFRVTGMTCGHCEAAVRAEVAQIPGVDGIDVNARSGRLVVVSSVPIDANAVLGAVDEAGYEAVLVA</sequence>
<dbReference type="PROSITE" id="PS50846">
    <property type="entry name" value="HMA_2"/>
    <property type="match status" value="1"/>
</dbReference>
<dbReference type="RefSeq" id="WP_077100396.1">
    <property type="nucleotide sequence ID" value="NZ_LT717701.1"/>
</dbReference>
<dbReference type="EMBL" id="FTRV01000013">
    <property type="protein sequence ID" value="SPM29644.1"/>
    <property type="molecule type" value="Genomic_DNA"/>
</dbReference>
<reference evidence="2 3" key="1">
    <citation type="submission" date="2017-01" db="EMBL/GenBank/DDBJ databases">
        <authorList>
            <consortium name="Urmite Genomes"/>
        </authorList>
    </citation>
    <scope>NUCLEOTIDE SEQUENCE [LARGE SCALE GENOMIC DNA]</scope>
    <source>
        <strain evidence="2 3">AB308</strain>
    </source>
</reference>
<keyword evidence="3" id="KW-1185">Reference proteome</keyword>
<feature type="domain" description="HMA" evidence="1">
    <location>
        <begin position="2"/>
        <end position="67"/>
    </location>
</feature>
<dbReference type="InterPro" id="IPR006121">
    <property type="entry name" value="HMA_dom"/>
</dbReference>
<dbReference type="Pfam" id="PF00403">
    <property type="entry name" value="HMA"/>
    <property type="match status" value="1"/>
</dbReference>
<evidence type="ECO:0000313" key="2">
    <source>
        <dbReference type="EMBL" id="SPM29644.1"/>
    </source>
</evidence>
<accession>A0A2U3NDZ8</accession>
<dbReference type="STRING" id="1841859.GCA_900157385_03136"/>
<name>A0A2U3NDZ8_9MYCO</name>
<dbReference type="Gene3D" id="3.30.70.100">
    <property type="match status" value="1"/>
</dbReference>
<dbReference type="InterPro" id="IPR036163">
    <property type="entry name" value="HMA_dom_sf"/>
</dbReference>
<organism evidence="2 3">
    <name type="scientific">Mycobacterium terramassiliense</name>
    <dbReference type="NCBI Taxonomy" id="1841859"/>
    <lineage>
        <taxon>Bacteria</taxon>
        <taxon>Bacillati</taxon>
        <taxon>Actinomycetota</taxon>
        <taxon>Actinomycetes</taxon>
        <taxon>Mycobacteriales</taxon>
        <taxon>Mycobacteriaceae</taxon>
        <taxon>Mycobacterium</taxon>
    </lineage>
</organism>
<evidence type="ECO:0000313" key="3">
    <source>
        <dbReference type="Proteomes" id="UP000241595"/>
    </source>
</evidence>
<dbReference type="AlphaFoldDB" id="A0A2U3NDZ8"/>
<evidence type="ECO:0000259" key="1">
    <source>
        <dbReference type="PROSITE" id="PS50846"/>
    </source>
</evidence>